<dbReference type="GO" id="GO:0003677">
    <property type="term" value="F:DNA binding"/>
    <property type="evidence" value="ECO:0007669"/>
    <property type="project" value="UniProtKB-KW"/>
</dbReference>
<dbReference type="GO" id="GO:0003700">
    <property type="term" value="F:DNA-binding transcription factor activity"/>
    <property type="evidence" value="ECO:0007669"/>
    <property type="project" value="InterPro"/>
</dbReference>
<keyword evidence="3" id="KW-0804">Transcription</keyword>
<comment type="caution">
    <text evidence="5">The sequence shown here is derived from an EMBL/GenBank/DDBJ whole genome shotgun (WGS) entry which is preliminary data.</text>
</comment>
<keyword evidence="2" id="KW-0238">DNA-binding</keyword>
<gene>
    <name evidence="5" type="ORF">D9V34_02480</name>
</gene>
<evidence type="ECO:0000256" key="1">
    <source>
        <dbReference type="ARBA" id="ARBA00023015"/>
    </source>
</evidence>
<dbReference type="InterPro" id="IPR036390">
    <property type="entry name" value="WH_DNA-bd_sf"/>
</dbReference>
<dbReference type="InterPro" id="IPR000524">
    <property type="entry name" value="Tscrpt_reg_HTH_GntR"/>
</dbReference>
<dbReference type="PANTHER" id="PTHR43537">
    <property type="entry name" value="TRANSCRIPTIONAL REGULATOR, GNTR FAMILY"/>
    <property type="match status" value="1"/>
</dbReference>
<evidence type="ECO:0000313" key="6">
    <source>
        <dbReference type="Proteomes" id="UP000269438"/>
    </source>
</evidence>
<dbReference type="Pfam" id="PF00392">
    <property type="entry name" value="GntR"/>
    <property type="match status" value="1"/>
</dbReference>
<dbReference type="SUPFAM" id="SSF46785">
    <property type="entry name" value="Winged helix' DNA-binding domain"/>
    <property type="match status" value="1"/>
</dbReference>
<dbReference type="SMART" id="SM00345">
    <property type="entry name" value="HTH_GNTR"/>
    <property type="match status" value="1"/>
</dbReference>
<dbReference type="PROSITE" id="PS50949">
    <property type="entry name" value="HTH_GNTR"/>
    <property type="match status" value="1"/>
</dbReference>
<dbReference type="CDD" id="cd07377">
    <property type="entry name" value="WHTH_GntR"/>
    <property type="match status" value="1"/>
</dbReference>
<dbReference type="OrthoDB" id="9816161at2"/>
<evidence type="ECO:0000256" key="3">
    <source>
        <dbReference type="ARBA" id="ARBA00023163"/>
    </source>
</evidence>
<keyword evidence="6" id="KW-1185">Reference proteome</keyword>
<dbReference type="Proteomes" id="UP000269438">
    <property type="component" value="Unassembled WGS sequence"/>
</dbReference>
<keyword evidence="1" id="KW-0805">Transcription regulation</keyword>
<dbReference type="Gene3D" id="1.20.120.530">
    <property type="entry name" value="GntR ligand-binding domain-like"/>
    <property type="match status" value="1"/>
</dbReference>
<dbReference type="InterPro" id="IPR036388">
    <property type="entry name" value="WH-like_DNA-bd_sf"/>
</dbReference>
<protein>
    <submittedName>
        <fullName evidence="5">GntR family transcriptional regulator</fullName>
    </submittedName>
</protein>
<accession>A0A3L7AVY7</accession>
<evidence type="ECO:0000259" key="4">
    <source>
        <dbReference type="PROSITE" id="PS50949"/>
    </source>
</evidence>
<dbReference type="InterPro" id="IPR011711">
    <property type="entry name" value="GntR_C"/>
</dbReference>
<sequence>MRMVCRSSCVRCALPYHEHDGVEEGVAMTRVSAEDSLVGALYATLRERIILGEYPQGAKLPETTLAADLNVSRVPIREVLPLLERDGLIRTNPRRSAVVHSWDHASVTDLFEVRLALEPLAAEYAARRVAAGADPAPLHRAFADAVAAIEQGDPITIAATNADLHRVILDLADNELLRQMMRPVLVRMNWIFFLTSDRDTDVQCSEHRHLVEAIAAGEGALARFLASAHVEGGRVPTFAALAGHLGEKAE</sequence>
<dbReference type="SMART" id="SM00895">
    <property type="entry name" value="FCD"/>
    <property type="match status" value="1"/>
</dbReference>
<organism evidence="5 6">
    <name type="scientific">Mycetocola lacteus</name>
    <dbReference type="NCBI Taxonomy" id="76637"/>
    <lineage>
        <taxon>Bacteria</taxon>
        <taxon>Bacillati</taxon>
        <taxon>Actinomycetota</taxon>
        <taxon>Actinomycetes</taxon>
        <taxon>Micrococcales</taxon>
        <taxon>Microbacteriaceae</taxon>
        <taxon>Mycetocola</taxon>
    </lineage>
</organism>
<dbReference type="Pfam" id="PF07729">
    <property type="entry name" value="FCD"/>
    <property type="match status" value="1"/>
</dbReference>
<evidence type="ECO:0000313" key="5">
    <source>
        <dbReference type="EMBL" id="RLP83701.1"/>
    </source>
</evidence>
<dbReference type="AlphaFoldDB" id="A0A3L7AVY7"/>
<dbReference type="InterPro" id="IPR008920">
    <property type="entry name" value="TF_FadR/GntR_C"/>
</dbReference>
<dbReference type="SUPFAM" id="SSF48008">
    <property type="entry name" value="GntR ligand-binding domain-like"/>
    <property type="match status" value="1"/>
</dbReference>
<dbReference type="Gene3D" id="1.10.10.10">
    <property type="entry name" value="Winged helix-like DNA-binding domain superfamily/Winged helix DNA-binding domain"/>
    <property type="match status" value="1"/>
</dbReference>
<name>A0A3L7AVY7_9MICO</name>
<dbReference type="EMBL" id="RCUY01000002">
    <property type="protein sequence ID" value="RLP83701.1"/>
    <property type="molecule type" value="Genomic_DNA"/>
</dbReference>
<reference evidence="5 6" key="1">
    <citation type="submission" date="2018-10" db="EMBL/GenBank/DDBJ databases">
        <authorList>
            <person name="Li J."/>
        </authorList>
    </citation>
    <scope>NUCLEOTIDE SEQUENCE [LARGE SCALE GENOMIC DNA]</scope>
    <source>
        <strain evidence="5 6">JCM 11654</strain>
    </source>
</reference>
<evidence type="ECO:0000256" key="2">
    <source>
        <dbReference type="ARBA" id="ARBA00023125"/>
    </source>
</evidence>
<feature type="domain" description="HTH gntR-type" evidence="4">
    <location>
        <begin position="35"/>
        <end position="102"/>
    </location>
</feature>
<proteinExistence type="predicted"/>
<dbReference type="PANTHER" id="PTHR43537:SF5">
    <property type="entry name" value="UXU OPERON TRANSCRIPTIONAL REGULATOR"/>
    <property type="match status" value="1"/>
</dbReference>